<organism evidence="29 30">
    <name type="scientific">Mortierella isabellina</name>
    <name type="common">Filamentous fungus</name>
    <name type="synonym">Umbelopsis isabellina</name>
    <dbReference type="NCBI Taxonomy" id="91625"/>
    <lineage>
        <taxon>Eukaryota</taxon>
        <taxon>Fungi</taxon>
        <taxon>Fungi incertae sedis</taxon>
        <taxon>Mucoromycota</taxon>
        <taxon>Mucoromycotina</taxon>
        <taxon>Umbelopsidomycetes</taxon>
        <taxon>Umbelopsidales</taxon>
        <taxon>Umbelopsidaceae</taxon>
        <taxon>Umbelopsis</taxon>
    </lineage>
</organism>
<dbReference type="CDD" id="cd06614">
    <property type="entry name" value="STKc_PAK"/>
    <property type="match status" value="1"/>
</dbReference>
<evidence type="ECO:0000256" key="7">
    <source>
        <dbReference type="ARBA" id="ARBA00020824"/>
    </source>
</evidence>
<dbReference type="PROSITE" id="PS50003">
    <property type="entry name" value="PH_DOMAIN"/>
    <property type="match status" value="1"/>
</dbReference>
<dbReference type="Pfam" id="PF25293">
    <property type="entry name" value="Beta-prop_EMC1_N"/>
    <property type="match status" value="1"/>
</dbReference>
<dbReference type="SUPFAM" id="SSF56112">
    <property type="entry name" value="Protein kinase-like (PK-like)"/>
    <property type="match status" value="1"/>
</dbReference>
<dbReference type="GO" id="GO:0072546">
    <property type="term" value="C:EMC complex"/>
    <property type="evidence" value="ECO:0007669"/>
    <property type="project" value="InterPro"/>
</dbReference>
<feature type="compositionally biased region" description="Low complexity" evidence="24">
    <location>
        <begin position="1302"/>
        <end position="1313"/>
    </location>
</feature>
<evidence type="ECO:0000256" key="25">
    <source>
        <dbReference type="SAM" id="Phobius"/>
    </source>
</evidence>
<comment type="catalytic activity">
    <reaction evidence="22">
        <text>L-seryl-[protein] + ATP = O-phospho-L-seryl-[protein] + ADP + H(+)</text>
        <dbReference type="Rhea" id="RHEA:17989"/>
        <dbReference type="Rhea" id="RHEA-COMP:9863"/>
        <dbReference type="Rhea" id="RHEA-COMP:11604"/>
        <dbReference type="ChEBI" id="CHEBI:15378"/>
        <dbReference type="ChEBI" id="CHEBI:29999"/>
        <dbReference type="ChEBI" id="CHEBI:30616"/>
        <dbReference type="ChEBI" id="CHEBI:83421"/>
        <dbReference type="ChEBI" id="CHEBI:456216"/>
        <dbReference type="EC" id="2.7.11.1"/>
    </reaction>
</comment>
<dbReference type="Pfam" id="PF00786">
    <property type="entry name" value="PBD"/>
    <property type="match status" value="1"/>
</dbReference>
<dbReference type="GO" id="GO:0046872">
    <property type="term" value="F:metal ion binding"/>
    <property type="evidence" value="ECO:0007669"/>
    <property type="project" value="UniProtKB-KW"/>
</dbReference>
<evidence type="ECO:0000256" key="24">
    <source>
        <dbReference type="SAM" id="MobiDB-lite"/>
    </source>
</evidence>
<dbReference type="PANTHER" id="PTHR21573:SF0">
    <property type="entry name" value="ER MEMBRANE PROTEIN COMPLEX SUBUNIT 1"/>
    <property type="match status" value="1"/>
</dbReference>
<comment type="caution">
    <text evidence="29">The sequence shown here is derived from an EMBL/GenBank/DDBJ whole genome shotgun (WGS) entry which is preliminary data.</text>
</comment>
<dbReference type="PANTHER" id="PTHR21573">
    <property type="entry name" value="ER MEMBRANE PROTEIN COMPLEX SUBUNIT 1"/>
    <property type="match status" value="1"/>
</dbReference>
<feature type="transmembrane region" description="Helical" evidence="25">
    <location>
        <begin position="1066"/>
        <end position="1088"/>
    </location>
</feature>
<comment type="cofactor">
    <cofactor evidence="1">
        <name>Mg(2+)</name>
        <dbReference type="ChEBI" id="CHEBI:18420"/>
    </cofactor>
</comment>
<dbReference type="SMART" id="SM00233">
    <property type="entry name" value="PH"/>
    <property type="match status" value="1"/>
</dbReference>
<keyword evidence="12" id="KW-0732">Signal</keyword>
<sequence>MVFAKIRWRLVYDRRSNPRSSGISTEATFCLLSKRDGFVSFVTIKRHSRFRSPTWLFDDLLKSSQILSNVPDYFEQIIMHLRTDRISVWTVISVLLVICAQVVHALHEDQAGVLDWHHAWIGKALAAKEHNGIIYTATGRNVLAALNASTGEIEWRQLLSNPVRKFQLHNEGLVTVNDEETPHVQVWEPSSGKLIWEDSKVDDLSKDSKVVDALILSSGDVAILTSSGSVVIRTIAGGQHWRWIPELGSSTTPIMLAEVDGHLYAVNGHKGVLSNSLHIHQLDAQHGVVQGEHKVSASLKDLRSIVIVNNHVVWIEKHHLKINELGSAEVSSTSIESSKIFASQSILPDSYSVEVLDPKSNEILVTAQTVKEDINYFISAIVKIEDKKADFILELDMASQPTVASSLDDTVVVVQHQSEDELAIISKNSGAASTEVISHSIAHTGQVEYVSVISLQPLRTLVVTADASMRVYEGANLKWSREESLAYVADSEFIDLPEQKLWSQMADETSEDSSQLSPLERYVHRLQSDLKKIPALPSWFMSRFSGVIEALQRKRESSPLHLAQQSLTDPTNSTIIYRDNFGLRKLIVSATSTGKIVAQDTQNQGSIVWAKYYPGVHFKQVISVRSATVKMPPLIVVIGENVESGTMLIYRLNALHGTEYVTEDAKIAEYFDPVLETPTIATKIFRLPIEEPDERTHVLALYDAASTRVFIYPDTEGSRNAFQKFLPSFYFSLVNNDSTAIKGYQVVEGYRGSLTASPVWSYAIPKGSTLVAVGSRSPFENVASLGRVLGNRNVLYKYLNPNLFAVAHANPETQTMTMTLLDGVKGSVLYQVVHEDVDTVHHDVHIGTSENWIVYHYWTDGAIRGSSKGYQVSVLELFEGAEENERIDSNQQPHVRSATFVFPYGVRTLGITDTRNGVSTREVLFGLTNNHIYGVSRRMLDVRRPREKPGKEAQEEQLIPYGPIPDEPKMFASYSLEILGMNNIITAPALLESTSLVFAYGLDTFFTYRAPSRQFDVLSEDFNKSQLLLTIVALAVGIMMTGPMVRRDKKDTGVSQNGKTKTSLEAPILNFFLLSCSVASFLFLFHIYTLLRYMAEVRKDGYVSVKEDGIRAWIWSKRYAILREQTLTFHRNEQTGQCVALIFLEEILNVHRVDLKPYCFEITTRDRVYNIACKNDEELYSWMEEIYSVRNSAVGTSSPTNFVHRVHVGFDPDTGKFTGLPDQWNTLLKHSKITAEDAAKNPQAVLDVLKFITEQDNDESKYFEEEEELSPKEAQQPQAWNPPLQDRKPKPSQSSPAPRLGKTPPTKAAAAKKNAYADGQENIRTDKATNQAWLQVRVKPSLATAPTPPLPLSPRGQHTDSLANTALNPKRARDLDVTLPTERGSPARYRSPRTPPTPQPSISLGLPQRKGPTTPKSFNTGELPSARYRERRRERERDYDQRVPKGSRPFEKEIRTNVKLVDDAKVPLKDNSSTAMFRGHERRISKMSEPEIMETLRSIVSKEDPTQIYKRNKRVGQGASGSVYLATHLVTNERIAIKQMDIASQARKDLIVNEIIIMKEAHHPNIVNFLDSFLVKGDLWVVMEYMEGGPLTDIISKHKLDEAQMAFVCLETAKGLQHLHSRKIIHRDIKSDNVLLSSFGRIKISDFGYCAKLTTQKSKRVTMVGTPYWMAPEVVTGRSYGTKVDIWSLGIMAIEMIEGDPPYMEEEQLKALYLIRTNGTPQLKNPEVLSRDLKTFLAVCLCVDIRSRASADELLQVSTFIHTGG</sequence>
<dbReference type="InterPro" id="IPR008271">
    <property type="entry name" value="Ser/Thr_kinase_AS"/>
</dbReference>
<feature type="region of interest" description="Disordered" evidence="24">
    <location>
        <begin position="1342"/>
        <end position="1445"/>
    </location>
</feature>
<name>A0A8H7PHJ2_MORIS</name>
<dbReference type="InterPro" id="IPR026895">
    <property type="entry name" value="EMC1"/>
</dbReference>
<evidence type="ECO:0000256" key="8">
    <source>
        <dbReference type="ARBA" id="ARBA00022527"/>
    </source>
</evidence>
<evidence type="ECO:0000256" key="20">
    <source>
        <dbReference type="ARBA" id="ARBA00023180"/>
    </source>
</evidence>
<dbReference type="PROSITE" id="PS50108">
    <property type="entry name" value="CRIB"/>
    <property type="match status" value="1"/>
</dbReference>
<evidence type="ECO:0000256" key="9">
    <source>
        <dbReference type="ARBA" id="ARBA00022679"/>
    </source>
</evidence>
<evidence type="ECO:0000256" key="10">
    <source>
        <dbReference type="ARBA" id="ARBA00022692"/>
    </source>
</evidence>
<dbReference type="Gene3D" id="3.30.200.20">
    <property type="entry name" value="Phosphorylase Kinase, domain 1"/>
    <property type="match status" value="1"/>
</dbReference>
<evidence type="ECO:0000256" key="17">
    <source>
        <dbReference type="ARBA" id="ARBA00022842"/>
    </source>
</evidence>
<keyword evidence="18 25" id="KW-1133">Transmembrane helix</keyword>
<dbReference type="SMART" id="SM00220">
    <property type="entry name" value="S_TKc"/>
    <property type="match status" value="1"/>
</dbReference>
<feature type="domain" description="Protein kinase" evidence="27">
    <location>
        <begin position="1509"/>
        <end position="1761"/>
    </location>
</feature>
<keyword evidence="10 25" id="KW-0812">Transmembrane</keyword>
<dbReference type="GO" id="GO:0034975">
    <property type="term" value="P:protein folding in endoplasmic reticulum"/>
    <property type="evidence" value="ECO:0007669"/>
    <property type="project" value="TreeGrafter"/>
</dbReference>
<dbReference type="InterPro" id="IPR001849">
    <property type="entry name" value="PH_domain"/>
</dbReference>
<feature type="domain" description="PH" evidence="26">
    <location>
        <begin position="1096"/>
        <end position="1191"/>
    </location>
</feature>
<evidence type="ECO:0000259" key="27">
    <source>
        <dbReference type="PROSITE" id="PS50011"/>
    </source>
</evidence>
<dbReference type="FunFam" id="3.30.200.20:FF:000705">
    <property type="entry name" value="Non-specific serine/threonine protein kinase"/>
    <property type="match status" value="1"/>
</dbReference>
<dbReference type="InterPro" id="IPR033923">
    <property type="entry name" value="PAK_BD"/>
</dbReference>
<dbReference type="InterPro" id="IPR000719">
    <property type="entry name" value="Prot_kinase_dom"/>
</dbReference>
<dbReference type="FunFam" id="1.10.510.10:FF:000768">
    <property type="entry name" value="Non-specific serine/threonine protein kinase"/>
    <property type="match status" value="1"/>
</dbReference>
<dbReference type="CDD" id="cd13279">
    <property type="entry name" value="PH_Cla4_Ste20"/>
    <property type="match status" value="1"/>
</dbReference>
<dbReference type="EC" id="2.7.11.1" evidence="6"/>
<dbReference type="InterPro" id="IPR018391">
    <property type="entry name" value="PQQ_b-propeller_rpt"/>
</dbReference>
<evidence type="ECO:0000256" key="6">
    <source>
        <dbReference type="ARBA" id="ARBA00012513"/>
    </source>
</evidence>
<dbReference type="InterPro" id="IPR015943">
    <property type="entry name" value="WD40/YVTN_repeat-like_dom_sf"/>
</dbReference>
<evidence type="ECO:0000259" key="28">
    <source>
        <dbReference type="PROSITE" id="PS50108"/>
    </source>
</evidence>
<keyword evidence="16 23" id="KW-0067">ATP-binding</keyword>
<dbReference type="PROSITE" id="PS00108">
    <property type="entry name" value="PROTEIN_KINASE_ST"/>
    <property type="match status" value="1"/>
</dbReference>
<dbReference type="FunFam" id="3.90.810.10:FF:000005">
    <property type="entry name" value="Non-specific serine/threonine protein kinase"/>
    <property type="match status" value="1"/>
</dbReference>
<evidence type="ECO:0000256" key="22">
    <source>
        <dbReference type="ARBA" id="ARBA00048679"/>
    </source>
</evidence>
<comment type="similarity">
    <text evidence="4">Belongs to the protein kinase superfamily. STE Ser/Thr protein kinase family. STE20 subfamily.</text>
</comment>
<evidence type="ECO:0000256" key="19">
    <source>
        <dbReference type="ARBA" id="ARBA00023136"/>
    </source>
</evidence>
<evidence type="ECO:0000256" key="15">
    <source>
        <dbReference type="ARBA" id="ARBA00022824"/>
    </source>
</evidence>
<dbReference type="PROSITE" id="PS50011">
    <property type="entry name" value="PROTEIN_KINASE_DOM"/>
    <property type="match status" value="1"/>
</dbReference>
<keyword evidence="17" id="KW-0460">Magnesium</keyword>
<dbReference type="InterPro" id="IPR036936">
    <property type="entry name" value="CRIB_dom_sf"/>
</dbReference>
<keyword evidence="9" id="KW-0808">Transferase</keyword>
<evidence type="ECO:0000256" key="13">
    <source>
        <dbReference type="ARBA" id="ARBA00022741"/>
    </source>
</evidence>
<feature type="region of interest" description="Disordered" evidence="24">
    <location>
        <begin position="1259"/>
        <end position="1326"/>
    </location>
</feature>
<evidence type="ECO:0000256" key="23">
    <source>
        <dbReference type="PROSITE-ProRule" id="PRU10141"/>
    </source>
</evidence>
<evidence type="ECO:0000256" key="16">
    <source>
        <dbReference type="ARBA" id="ARBA00022840"/>
    </source>
</evidence>
<dbReference type="InterPro" id="IPR011678">
    <property type="entry name" value="EMC1_C"/>
</dbReference>
<dbReference type="Gene3D" id="3.90.810.10">
    <property type="entry name" value="CRIB domain"/>
    <property type="match status" value="1"/>
</dbReference>
<comment type="catalytic activity">
    <reaction evidence="21">
        <text>L-threonyl-[protein] + ATP = O-phospho-L-threonyl-[protein] + ADP + H(+)</text>
        <dbReference type="Rhea" id="RHEA:46608"/>
        <dbReference type="Rhea" id="RHEA-COMP:11060"/>
        <dbReference type="Rhea" id="RHEA-COMP:11605"/>
        <dbReference type="ChEBI" id="CHEBI:15378"/>
        <dbReference type="ChEBI" id="CHEBI:30013"/>
        <dbReference type="ChEBI" id="CHEBI:30616"/>
        <dbReference type="ChEBI" id="CHEBI:61977"/>
        <dbReference type="ChEBI" id="CHEBI:456216"/>
        <dbReference type="EC" id="2.7.11.1"/>
    </reaction>
</comment>
<comment type="subcellular location">
    <subcellularLocation>
        <location evidence="2">Endoplasmic reticulum membrane</location>
        <topology evidence="2">Single-pass type I membrane protein</topology>
    </subcellularLocation>
</comment>
<dbReference type="SUPFAM" id="SSF50729">
    <property type="entry name" value="PH domain-like"/>
    <property type="match status" value="1"/>
</dbReference>
<keyword evidence="11" id="KW-0479">Metal-binding</keyword>
<dbReference type="InterPro" id="IPR017441">
    <property type="entry name" value="Protein_kinase_ATP_BS"/>
</dbReference>
<proteinExistence type="inferred from homology"/>
<comment type="subunit">
    <text evidence="5">Component of the ER membrane protein complex (EMC).</text>
</comment>
<dbReference type="InterPro" id="IPR011047">
    <property type="entry name" value="Quinoprotein_ADH-like_sf"/>
</dbReference>
<dbReference type="OrthoDB" id="28092at2759"/>
<dbReference type="Pfam" id="PF00069">
    <property type="entry name" value="Pkinase"/>
    <property type="match status" value="1"/>
</dbReference>
<dbReference type="EMBL" id="JAEPQZ010000013">
    <property type="protein sequence ID" value="KAG2174102.1"/>
    <property type="molecule type" value="Genomic_DNA"/>
</dbReference>
<dbReference type="Gene3D" id="1.10.510.10">
    <property type="entry name" value="Transferase(Phosphotransferase) domain 1"/>
    <property type="match status" value="1"/>
</dbReference>
<evidence type="ECO:0000259" key="26">
    <source>
        <dbReference type="PROSITE" id="PS50003"/>
    </source>
</evidence>
<keyword evidence="13 23" id="KW-0547">Nucleotide-binding</keyword>
<reference evidence="29" key="1">
    <citation type="submission" date="2020-12" db="EMBL/GenBank/DDBJ databases">
        <title>Metabolic potential, ecology and presence of endohyphal bacteria is reflected in genomic diversity of Mucoromycotina.</title>
        <authorList>
            <person name="Muszewska A."/>
            <person name="Okrasinska A."/>
            <person name="Steczkiewicz K."/>
            <person name="Drgas O."/>
            <person name="Orlowska M."/>
            <person name="Perlinska-Lenart U."/>
            <person name="Aleksandrzak-Piekarczyk T."/>
            <person name="Szatraj K."/>
            <person name="Zielenkiewicz U."/>
            <person name="Pilsyk S."/>
            <person name="Malc E."/>
            <person name="Mieczkowski P."/>
            <person name="Kruszewska J.S."/>
            <person name="Biernat P."/>
            <person name="Pawlowska J."/>
        </authorList>
    </citation>
    <scope>NUCLEOTIDE SEQUENCE</scope>
    <source>
        <strain evidence="29">WA0000067209</strain>
    </source>
</reference>
<keyword evidence="14" id="KW-0418">Kinase</keyword>
<keyword evidence="30" id="KW-1185">Reference proteome</keyword>
<gene>
    <name evidence="29" type="ORF">INT43_004122</name>
</gene>
<feature type="transmembrane region" description="Helical" evidence="25">
    <location>
        <begin position="86"/>
        <end position="106"/>
    </location>
</feature>
<dbReference type="InterPro" id="IPR058545">
    <property type="entry name" value="Beta-prop_EMC1_1st"/>
</dbReference>
<dbReference type="Gene3D" id="2.130.10.10">
    <property type="entry name" value="YVTN repeat-like/Quinoprotein amine dehydrogenase"/>
    <property type="match status" value="1"/>
</dbReference>
<dbReference type="SUPFAM" id="SSF50998">
    <property type="entry name" value="Quinoprotein alcohol dehydrogenase-like"/>
    <property type="match status" value="1"/>
</dbReference>
<evidence type="ECO:0000256" key="21">
    <source>
        <dbReference type="ARBA" id="ARBA00047899"/>
    </source>
</evidence>
<evidence type="ECO:0000313" key="30">
    <source>
        <dbReference type="Proteomes" id="UP000654370"/>
    </source>
</evidence>
<dbReference type="InterPro" id="IPR011993">
    <property type="entry name" value="PH-like_dom_sf"/>
</dbReference>
<dbReference type="Pfam" id="PF07774">
    <property type="entry name" value="EMC1_C"/>
    <property type="match status" value="1"/>
</dbReference>
<evidence type="ECO:0000256" key="4">
    <source>
        <dbReference type="ARBA" id="ARBA00008874"/>
    </source>
</evidence>
<keyword evidence="20" id="KW-0325">Glycoprotein</keyword>
<feature type="compositionally biased region" description="Basic and acidic residues" evidence="24">
    <location>
        <begin position="1427"/>
        <end position="1445"/>
    </location>
</feature>
<keyword evidence="19 25" id="KW-0472">Membrane</keyword>
<evidence type="ECO:0000256" key="11">
    <source>
        <dbReference type="ARBA" id="ARBA00022723"/>
    </source>
</evidence>
<evidence type="ECO:0000256" key="14">
    <source>
        <dbReference type="ARBA" id="ARBA00022777"/>
    </source>
</evidence>
<dbReference type="Pfam" id="PF00169">
    <property type="entry name" value="PH"/>
    <property type="match status" value="1"/>
</dbReference>
<dbReference type="GO" id="GO:0005524">
    <property type="term" value="F:ATP binding"/>
    <property type="evidence" value="ECO:0007669"/>
    <property type="project" value="UniProtKB-UniRule"/>
</dbReference>
<evidence type="ECO:0000256" key="12">
    <source>
        <dbReference type="ARBA" id="ARBA00022729"/>
    </source>
</evidence>
<protein>
    <recommendedName>
        <fullName evidence="7">ER membrane protein complex subunit 1</fullName>
        <ecNumber evidence="6">2.7.11.1</ecNumber>
    </recommendedName>
</protein>
<feature type="domain" description="CRIB" evidence="28">
    <location>
        <begin position="1196"/>
        <end position="1209"/>
    </location>
</feature>
<dbReference type="SMART" id="SM00285">
    <property type="entry name" value="PBD"/>
    <property type="match status" value="1"/>
</dbReference>
<keyword evidence="15" id="KW-0256">Endoplasmic reticulum</keyword>
<dbReference type="PROSITE" id="PS00107">
    <property type="entry name" value="PROTEIN_KINASE_ATP"/>
    <property type="match status" value="1"/>
</dbReference>
<dbReference type="SMART" id="SM00564">
    <property type="entry name" value="PQQ"/>
    <property type="match status" value="1"/>
</dbReference>
<evidence type="ECO:0000256" key="5">
    <source>
        <dbReference type="ARBA" id="ARBA00011276"/>
    </source>
</evidence>
<evidence type="ECO:0000256" key="18">
    <source>
        <dbReference type="ARBA" id="ARBA00022989"/>
    </source>
</evidence>
<evidence type="ECO:0000256" key="1">
    <source>
        <dbReference type="ARBA" id="ARBA00001946"/>
    </source>
</evidence>
<evidence type="ECO:0000256" key="2">
    <source>
        <dbReference type="ARBA" id="ARBA00004115"/>
    </source>
</evidence>
<dbReference type="InterPro" id="IPR011009">
    <property type="entry name" value="Kinase-like_dom_sf"/>
</dbReference>
<dbReference type="Proteomes" id="UP000654370">
    <property type="component" value="Unassembled WGS sequence"/>
</dbReference>
<comment type="similarity">
    <text evidence="3">Belongs to the EMC1 family.</text>
</comment>
<dbReference type="Gene3D" id="2.30.29.30">
    <property type="entry name" value="Pleckstrin-homology domain (PH domain)/Phosphotyrosine-binding domain (PTB)"/>
    <property type="match status" value="1"/>
</dbReference>
<evidence type="ECO:0000256" key="3">
    <source>
        <dbReference type="ARBA" id="ARBA00007904"/>
    </source>
</evidence>
<dbReference type="InterPro" id="IPR000095">
    <property type="entry name" value="CRIB_dom"/>
</dbReference>
<accession>A0A8H7PHJ2</accession>
<feature type="binding site" evidence="23">
    <location>
        <position position="1538"/>
    </location>
    <ligand>
        <name>ATP</name>
        <dbReference type="ChEBI" id="CHEBI:30616"/>
    </ligand>
</feature>
<feature type="transmembrane region" description="Helical" evidence="25">
    <location>
        <begin position="1027"/>
        <end position="1045"/>
    </location>
</feature>
<dbReference type="CDD" id="cd01093">
    <property type="entry name" value="CRIB_PAK_like"/>
    <property type="match status" value="1"/>
</dbReference>
<keyword evidence="8" id="KW-0723">Serine/threonine-protein kinase</keyword>
<evidence type="ECO:0000313" key="29">
    <source>
        <dbReference type="EMBL" id="KAG2174102.1"/>
    </source>
</evidence>
<dbReference type="GO" id="GO:0004674">
    <property type="term" value="F:protein serine/threonine kinase activity"/>
    <property type="evidence" value="ECO:0007669"/>
    <property type="project" value="UniProtKB-KW"/>
</dbReference>